<dbReference type="Proteomes" id="UP000238137">
    <property type="component" value="Unassembled WGS sequence"/>
</dbReference>
<dbReference type="InterPro" id="IPR020080">
    <property type="entry name" value="OM_adhesin/peptidase_omptin"/>
</dbReference>
<accession>A0A422QYU8</accession>
<dbReference type="Gene3D" id="2.40.128.90">
    <property type="entry name" value="OMPT-like"/>
    <property type="match status" value="1"/>
</dbReference>
<dbReference type="GO" id="GO:0009279">
    <property type="term" value="C:cell outer membrane"/>
    <property type="evidence" value="ECO:0007669"/>
    <property type="project" value="InterPro"/>
</dbReference>
<dbReference type="GO" id="GO:0006508">
    <property type="term" value="P:proteolysis"/>
    <property type="evidence" value="ECO:0007669"/>
    <property type="project" value="UniProtKB-KW"/>
</dbReference>
<dbReference type="EMBL" id="PXNQ02000003">
    <property type="protein sequence ID" value="RNF35155.1"/>
    <property type="molecule type" value="Genomic_DNA"/>
</dbReference>
<protein>
    <submittedName>
        <fullName evidence="1">Omptin family outer membrane protease</fullName>
    </submittedName>
</protein>
<gene>
    <name evidence="1" type="ORF">A7A09_005750</name>
</gene>
<dbReference type="Pfam" id="PF01278">
    <property type="entry name" value="Omptin"/>
    <property type="match status" value="1"/>
</dbReference>
<dbReference type="InterPro" id="IPR053724">
    <property type="entry name" value="OMP_A26_sf"/>
</dbReference>
<reference evidence="1" key="1">
    <citation type="submission" date="2018-05" db="EMBL/GenBank/DDBJ databases">
        <title>Reclassification of Methylarcula marina and Methylarcula terricola as Paracoccus methylarcula sp.nov., comb.nov. and Paracoccus terricola comb.nov.</title>
        <authorList>
            <person name="Shmareva M.N."/>
            <person name="Doronina N.V."/>
            <person name="Vasilenko O.V."/>
            <person name="Tarlachkov S.V."/>
            <person name="Trotsenko Y.A."/>
        </authorList>
    </citation>
    <scope>NUCLEOTIDE SEQUENCE [LARGE SCALE GENOMIC DNA]</scope>
    <source>
        <strain evidence="1">VKM B-2159</strain>
    </source>
</reference>
<keyword evidence="1" id="KW-0378">Hydrolase</keyword>
<dbReference type="SUPFAM" id="SSF69917">
    <property type="entry name" value="OMPT-like"/>
    <property type="match status" value="1"/>
</dbReference>
<dbReference type="AlphaFoldDB" id="A0A422QYU8"/>
<keyword evidence="1" id="KW-0645">Protease</keyword>
<sequence length="155" mass="18280">MACPGWQLHLFREWLPRCAREFSRWRGRDQLQATAQNRFRRREVIREQGDWRLSGLFRAGLSVDPKAVDHHWLRNARFDEGFSTSPFLQMRLAAERQLENEMWLHVGVGYQKFFRERGDTRLSAIRTGQKEGIYKNSVGADLSVATIDIGLRREF</sequence>
<dbReference type="InterPro" id="IPR000036">
    <property type="entry name" value="Peptidase_A26_omptin"/>
</dbReference>
<name>A0A422QYU8_9RHOB</name>
<comment type="caution">
    <text evidence="1">The sequence shown here is derived from an EMBL/GenBank/DDBJ whole genome shotgun (WGS) entry which is preliminary data.</text>
</comment>
<evidence type="ECO:0000313" key="2">
    <source>
        <dbReference type="Proteomes" id="UP000238137"/>
    </source>
</evidence>
<dbReference type="GO" id="GO:0004190">
    <property type="term" value="F:aspartic-type endopeptidase activity"/>
    <property type="evidence" value="ECO:0007669"/>
    <property type="project" value="InterPro"/>
</dbReference>
<proteinExistence type="predicted"/>
<organism evidence="1 2">
    <name type="scientific">Paracoccus methylarcula</name>
    <dbReference type="NCBI Taxonomy" id="72022"/>
    <lineage>
        <taxon>Bacteria</taxon>
        <taxon>Pseudomonadati</taxon>
        <taxon>Pseudomonadota</taxon>
        <taxon>Alphaproteobacteria</taxon>
        <taxon>Rhodobacterales</taxon>
        <taxon>Paracoccaceae</taxon>
        <taxon>Paracoccus</taxon>
    </lineage>
</organism>
<evidence type="ECO:0000313" key="1">
    <source>
        <dbReference type="EMBL" id="RNF35155.1"/>
    </source>
</evidence>
<keyword evidence="2" id="KW-1185">Reference proteome</keyword>